<protein>
    <submittedName>
        <fullName evidence="2">Uncharacterized protein</fullName>
    </submittedName>
</protein>
<evidence type="ECO:0000313" key="2">
    <source>
        <dbReference type="EMBL" id="KAK4219494.1"/>
    </source>
</evidence>
<gene>
    <name evidence="2" type="ORF">QBC37DRAFT_272616</name>
</gene>
<evidence type="ECO:0000313" key="3">
    <source>
        <dbReference type="Proteomes" id="UP001301769"/>
    </source>
</evidence>
<feature type="compositionally biased region" description="Polar residues" evidence="1">
    <location>
        <begin position="280"/>
        <end position="301"/>
    </location>
</feature>
<feature type="compositionally biased region" description="Low complexity" evidence="1">
    <location>
        <begin position="340"/>
        <end position="382"/>
    </location>
</feature>
<feature type="non-terminal residue" evidence="2">
    <location>
        <position position="1"/>
    </location>
</feature>
<dbReference type="AlphaFoldDB" id="A0AAN6YI18"/>
<keyword evidence="3" id="KW-1185">Reference proteome</keyword>
<feature type="compositionally biased region" description="Basic and acidic residues" evidence="1">
    <location>
        <begin position="203"/>
        <end position="220"/>
    </location>
</feature>
<reference evidence="2" key="2">
    <citation type="submission" date="2023-05" db="EMBL/GenBank/DDBJ databases">
        <authorList>
            <consortium name="Lawrence Berkeley National Laboratory"/>
            <person name="Steindorff A."/>
            <person name="Hensen N."/>
            <person name="Bonometti L."/>
            <person name="Westerberg I."/>
            <person name="Brannstrom I.O."/>
            <person name="Guillou S."/>
            <person name="Cros-Aarteil S."/>
            <person name="Calhoun S."/>
            <person name="Haridas S."/>
            <person name="Kuo A."/>
            <person name="Mondo S."/>
            <person name="Pangilinan J."/>
            <person name="Riley R."/>
            <person name="Labutti K."/>
            <person name="Andreopoulos B."/>
            <person name="Lipzen A."/>
            <person name="Chen C."/>
            <person name="Yanf M."/>
            <person name="Daum C."/>
            <person name="Ng V."/>
            <person name="Clum A."/>
            <person name="Ohm R."/>
            <person name="Martin F."/>
            <person name="Silar P."/>
            <person name="Natvig D."/>
            <person name="Lalanne C."/>
            <person name="Gautier V."/>
            <person name="Ament-Velasquez S.L."/>
            <person name="Kruys A."/>
            <person name="Hutchinson M.I."/>
            <person name="Powell A.J."/>
            <person name="Barry K."/>
            <person name="Miller A.N."/>
            <person name="Grigoriev I.V."/>
            <person name="Debuchy R."/>
            <person name="Gladieux P."/>
            <person name="Thoren M.H."/>
            <person name="Johannesson H."/>
        </authorList>
    </citation>
    <scope>NUCLEOTIDE SEQUENCE</scope>
    <source>
        <strain evidence="2">PSN293</strain>
    </source>
</reference>
<reference evidence="2" key="1">
    <citation type="journal article" date="2023" name="Mol. Phylogenet. Evol.">
        <title>Genome-scale phylogeny and comparative genomics of the fungal order Sordariales.</title>
        <authorList>
            <person name="Hensen N."/>
            <person name="Bonometti L."/>
            <person name="Westerberg I."/>
            <person name="Brannstrom I.O."/>
            <person name="Guillou S."/>
            <person name="Cros-Aarteil S."/>
            <person name="Calhoun S."/>
            <person name="Haridas S."/>
            <person name="Kuo A."/>
            <person name="Mondo S."/>
            <person name="Pangilinan J."/>
            <person name="Riley R."/>
            <person name="LaButti K."/>
            <person name="Andreopoulos B."/>
            <person name="Lipzen A."/>
            <person name="Chen C."/>
            <person name="Yan M."/>
            <person name="Daum C."/>
            <person name="Ng V."/>
            <person name="Clum A."/>
            <person name="Steindorff A."/>
            <person name="Ohm R.A."/>
            <person name="Martin F."/>
            <person name="Silar P."/>
            <person name="Natvig D.O."/>
            <person name="Lalanne C."/>
            <person name="Gautier V."/>
            <person name="Ament-Velasquez S.L."/>
            <person name="Kruys A."/>
            <person name="Hutchinson M.I."/>
            <person name="Powell A.J."/>
            <person name="Barry K."/>
            <person name="Miller A.N."/>
            <person name="Grigoriev I.V."/>
            <person name="Debuchy R."/>
            <person name="Gladieux P."/>
            <person name="Hiltunen Thoren M."/>
            <person name="Johannesson H."/>
        </authorList>
    </citation>
    <scope>NUCLEOTIDE SEQUENCE</scope>
    <source>
        <strain evidence="2">PSN293</strain>
    </source>
</reference>
<feature type="region of interest" description="Disordered" evidence="1">
    <location>
        <begin position="187"/>
        <end position="232"/>
    </location>
</feature>
<dbReference type="Proteomes" id="UP001301769">
    <property type="component" value="Unassembled WGS sequence"/>
</dbReference>
<feature type="region of interest" description="Disordered" evidence="1">
    <location>
        <begin position="43"/>
        <end position="89"/>
    </location>
</feature>
<name>A0AAN6YI18_9PEZI</name>
<organism evidence="2 3">
    <name type="scientific">Rhypophila decipiens</name>
    <dbReference type="NCBI Taxonomy" id="261697"/>
    <lineage>
        <taxon>Eukaryota</taxon>
        <taxon>Fungi</taxon>
        <taxon>Dikarya</taxon>
        <taxon>Ascomycota</taxon>
        <taxon>Pezizomycotina</taxon>
        <taxon>Sordariomycetes</taxon>
        <taxon>Sordariomycetidae</taxon>
        <taxon>Sordariales</taxon>
        <taxon>Naviculisporaceae</taxon>
        <taxon>Rhypophila</taxon>
    </lineage>
</organism>
<accession>A0AAN6YI18</accession>
<evidence type="ECO:0000256" key="1">
    <source>
        <dbReference type="SAM" id="MobiDB-lite"/>
    </source>
</evidence>
<feature type="compositionally biased region" description="Polar residues" evidence="1">
    <location>
        <begin position="73"/>
        <end position="85"/>
    </location>
</feature>
<feature type="compositionally biased region" description="Basic residues" evidence="1">
    <location>
        <begin position="434"/>
        <end position="443"/>
    </location>
</feature>
<proteinExistence type="predicted"/>
<comment type="caution">
    <text evidence="2">The sequence shown here is derived from an EMBL/GenBank/DDBJ whole genome shotgun (WGS) entry which is preliminary data.</text>
</comment>
<dbReference type="EMBL" id="MU858048">
    <property type="protein sequence ID" value="KAK4219494.1"/>
    <property type="molecule type" value="Genomic_DNA"/>
</dbReference>
<feature type="region of interest" description="Disordered" evidence="1">
    <location>
        <begin position="265"/>
        <end position="485"/>
    </location>
</feature>
<feature type="compositionally biased region" description="Polar residues" evidence="1">
    <location>
        <begin position="418"/>
        <end position="433"/>
    </location>
</feature>
<sequence length="485" mass="53371">IAQPARAVPLVPTSQRSGNNIWRNWLESASGSVQTDKAVEGSVPSIYWPPVSPGISETLEKTRGRVRSLPDPSESSPRAISQAGQNEEYASDDMISSGSSFIINPKHDLAGPEEVEESRLGIERPFRFDPVDKEAAEQHKIMMERSFGYDPANKEGVEDYQFKTERPFRRVPDNKEEIQNHKLNIEHPSRYSPEPVGYQSLAKTDRNGYDLRKGSLKEQPSDPVPSTEDPEEAWKAFVLRGVDSDDLEQAAFEEAKHDAAMYIRPSDPYCADSDQHMSDAISNVATVGTQPADQASHFTPSNEDEEDRPETDSGLGCVLTSSSIDVEMSTDSYEEPEQISSTPSAASADSVVSDPAYQTSPPSTTSALAPSSSLSEAQPESTASGLDSVAVQPPNLETKKSEPNNFRFAPPKLFVGKRSTQLRQPAPLQTVSLRKTRRGRQRARASDGRASIRALPNYNSDPIEEFEDEVRDPLFPPLEMESESS</sequence>